<sequence length="246" mass="26855">MRIAVISDIHGNDLALEAVLADVDAQGIDEIVNLGDHVSGPLNAARTAEILIGRNTAAIRGNHDRYLLTIDPSRMGLSDRAAHGELDRRHLDWLAALPDTLVHRDVLFLCHGTPASDEAYWMETLTEDGVVHIAQRAAIERMAEDILYPVILCGHTHVPRALRLSDGRLLVNPGSVGCPAYADDQPVAHKVEAGSPHARYAVVERTSGDWNVTFRCVAYDHMAASLLAAERNRPEWARALATGFVD</sequence>
<comment type="similarity">
    <text evidence="1">Belongs to the metallophosphoesterase superfamily. YfcE family.</text>
</comment>
<dbReference type="GO" id="GO:0016791">
    <property type="term" value="F:phosphatase activity"/>
    <property type="evidence" value="ECO:0007669"/>
    <property type="project" value="TreeGrafter"/>
</dbReference>
<name>A0A508WND9_9HYPH</name>
<dbReference type="InterPro" id="IPR024654">
    <property type="entry name" value="Calcineurin-like_PHP_lpxH"/>
</dbReference>
<accession>A0A508WND9</accession>
<dbReference type="EMBL" id="CABFNB010000002">
    <property type="protein sequence ID" value="VTZ59068.1"/>
    <property type="molecule type" value="Genomic_DNA"/>
</dbReference>
<reference evidence="3" key="1">
    <citation type="submission" date="2019-06" db="EMBL/GenBank/DDBJ databases">
        <authorList>
            <person name="Le Quere A."/>
            <person name="Colella S."/>
        </authorList>
    </citation>
    <scope>NUCLEOTIDE SEQUENCE</scope>
    <source>
        <strain evidence="3">EmedicaeMD41</strain>
    </source>
</reference>
<dbReference type="RefSeq" id="WP_018208683.1">
    <property type="nucleotide sequence ID" value="NZ_CABFNB010000002.1"/>
</dbReference>
<dbReference type="GO" id="GO:0005737">
    <property type="term" value="C:cytoplasm"/>
    <property type="evidence" value="ECO:0007669"/>
    <property type="project" value="TreeGrafter"/>
</dbReference>
<dbReference type="SUPFAM" id="SSF56300">
    <property type="entry name" value="Metallo-dependent phosphatases"/>
    <property type="match status" value="1"/>
</dbReference>
<evidence type="ECO:0000256" key="1">
    <source>
        <dbReference type="ARBA" id="ARBA00008950"/>
    </source>
</evidence>
<dbReference type="InterPro" id="IPR029052">
    <property type="entry name" value="Metallo-depent_PP-like"/>
</dbReference>
<dbReference type="PANTHER" id="PTHR42850">
    <property type="entry name" value="METALLOPHOSPHOESTERASE"/>
    <property type="match status" value="1"/>
</dbReference>
<protein>
    <submittedName>
        <fullName evidence="3">Metallophosphoesterase</fullName>
    </submittedName>
</protein>
<dbReference type="PIRSF" id="PIRSF000883">
    <property type="entry name" value="Pesterase_MJ0912"/>
    <property type="match status" value="1"/>
</dbReference>
<evidence type="ECO:0000313" key="3">
    <source>
        <dbReference type="EMBL" id="VTZ59068.1"/>
    </source>
</evidence>
<organism evidence="3">
    <name type="scientific">Sinorhizobium medicae</name>
    <dbReference type="NCBI Taxonomy" id="110321"/>
    <lineage>
        <taxon>Bacteria</taxon>
        <taxon>Pseudomonadati</taxon>
        <taxon>Pseudomonadota</taxon>
        <taxon>Alphaproteobacteria</taxon>
        <taxon>Hyphomicrobiales</taxon>
        <taxon>Rhizobiaceae</taxon>
        <taxon>Sinorhizobium/Ensifer group</taxon>
        <taxon>Sinorhizobium</taxon>
    </lineage>
</organism>
<proteinExistence type="inferred from homology"/>
<dbReference type="AlphaFoldDB" id="A0A508WND9"/>
<dbReference type="Pfam" id="PF12850">
    <property type="entry name" value="Metallophos_2"/>
    <property type="match status" value="1"/>
</dbReference>
<dbReference type="InterPro" id="IPR050126">
    <property type="entry name" value="Ap4A_hydrolase"/>
</dbReference>
<dbReference type="Proteomes" id="UP000507954">
    <property type="component" value="Unassembled WGS sequence"/>
</dbReference>
<dbReference type="Gene3D" id="3.60.21.10">
    <property type="match status" value="1"/>
</dbReference>
<dbReference type="PANTHER" id="PTHR42850:SF2">
    <property type="entry name" value="BLL5683 PROTEIN"/>
    <property type="match status" value="1"/>
</dbReference>
<evidence type="ECO:0000259" key="2">
    <source>
        <dbReference type="Pfam" id="PF12850"/>
    </source>
</evidence>
<dbReference type="InterPro" id="IPR011152">
    <property type="entry name" value="Pesterase_MJ0912"/>
</dbReference>
<gene>
    <name evidence="3" type="ORF">EMEDMD4_100055</name>
</gene>
<feature type="domain" description="Calcineurin-like phosphoesterase" evidence="2">
    <location>
        <begin position="1"/>
        <end position="184"/>
    </location>
</feature>